<dbReference type="SUPFAM" id="SSF52540">
    <property type="entry name" value="P-loop containing nucleoside triphosphate hydrolases"/>
    <property type="match status" value="1"/>
</dbReference>
<reference evidence="1 2" key="1">
    <citation type="journal article" date="2010" name="Cell">
        <title>The genome of Naegleria gruberi illuminates early eukaryotic versatility.</title>
        <authorList>
            <person name="Fritz-Laylin L.K."/>
            <person name="Prochnik S.E."/>
            <person name="Ginger M.L."/>
            <person name="Dacks J.B."/>
            <person name="Carpenter M.L."/>
            <person name="Field M.C."/>
            <person name="Kuo A."/>
            <person name="Paredez A."/>
            <person name="Chapman J."/>
            <person name="Pham J."/>
            <person name="Shu S."/>
            <person name="Neupane R."/>
            <person name="Cipriano M."/>
            <person name="Mancuso J."/>
            <person name="Tu H."/>
            <person name="Salamov A."/>
            <person name="Lindquist E."/>
            <person name="Shapiro H."/>
            <person name="Lucas S."/>
            <person name="Grigoriev I.V."/>
            <person name="Cande W.Z."/>
            <person name="Fulton C."/>
            <person name="Rokhsar D.S."/>
            <person name="Dawson S.C."/>
        </authorList>
    </citation>
    <scope>NUCLEOTIDE SEQUENCE [LARGE SCALE GENOMIC DNA]</scope>
    <source>
        <strain evidence="1 2">NEG-M</strain>
    </source>
</reference>
<dbReference type="Gene3D" id="3.40.50.300">
    <property type="entry name" value="P-loop containing nucleotide triphosphate hydrolases"/>
    <property type="match status" value="1"/>
</dbReference>
<evidence type="ECO:0000313" key="2">
    <source>
        <dbReference type="Proteomes" id="UP000006671"/>
    </source>
</evidence>
<accession>D2VH28</accession>
<name>D2VH28_NAEGR</name>
<dbReference type="GeneID" id="8856628"/>
<sequence length="108" mass="12614">MEANTENTNHKLKNIEKNYRKELVKYGKNTKSTNRFFTKQEIMEMTVDTKKLKTATENKEIKFVIVGDGAVGKTTFLRRIAMPMDIDAFIPTVYDFYSYQAKNLSFQL</sequence>
<dbReference type="InterPro" id="IPR027417">
    <property type="entry name" value="P-loop_NTPase"/>
</dbReference>
<keyword evidence="2" id="KW-1185">Reference proteome</keyword>
<dbReference type="Proteomes" id="UP000006671">
    <property type="component" value="Unassembled WGS sequence"/>
</dbReference>
<dbReference type="VEuPathDB" id="AmoebaDB:NAEGRDRAFT_68255"/>
<dbReference type="KEGG" id="ngr:NAEGRDRAFT_68255"/>
<proteinExistence type="predicted"/>
<dbReference type="AlphaFoldDB" id="D2VH28"/>
<protein>
    <submittedName>
        <fullName evidence="1">Predicted protein</fullName>
    </submittedName>
</protein>
<dbReference type="EMBL" id="GG738871">
    <property type="protein sequence ID" value="EFC43816.1"/>
    <property type="molecule type" value="Genomic_DNA"/>
</dbReference>
<evidence type="ECO:0000313" key="1">
    <source>
        <dbReference type="EMBL" id="EFC43816.1"/>
    </source>
</evidence>
<gene>
    <name evidence="1" type="ORF">NAEGRDRAFT_68255</name>
</gene>
<dbReference type="RefSeq" id="XP_002676560.1">
    <property type="nucleotide sequence ID" value="XM_002676514.1"/>
</dbReference>
<organism evidence="2">
    <name type="scientific">Naegleria gruberi</name>
    <name type="common">Amoeba</name>
    <dbReference type="NCBI Taxonomy" id="5762"/>
    <lineage>
        <taxon>Eukaryota</taxon>
        <taxon>Discoba</taxon>
        <taxon>Heterolobosea</taxon>
        <taxon>Tetramitia</taxon>
        <taxon>Eutetramitia</taxon>
        <taxon>Vahlkampfiidae</taxon>
        <taxon>Naegleria</taxon>
    </lineage>
</organism>
<dbReference type="InParanoid" id="D2VH28"/>